<feature type="binding site" evidence="1">
    <location>
        <position position="175"/>
    </location>
    <ligand>
        <name>a divalent metal cation</name>
        <dbReference type="ChEBI" id="CHEBI:60240"/>
        <label>1</label>
    </ligand>
</feature>
<protein>
    <recommendedName>
        <fullName evidence="4">Hydrolase TatD</fullName>
    </recommendedName>
</protein>
<reference evidence="2 3" key="1">
    <citation type="submission" date="2016-12" db="EMBL/GenBank/DDBJ databases">
        <title>Trade-off between light-utilization and light-protection in marine flavobacteria.</title>
        <authorList>
            <person name="Kumagai Y."/>
            <person name="Yoshizawa S."/>
            <person name="Kogure K."/>
            <person name="Iwasaki W."/>
        </authorList>
    </citation>
    <scope>NUCLEOTIDE SEQUENCE [LARGE SCALE GENOMIC DNA]</scope>
    <source>
        <strain evidence="2 3">KCTC 22729</strain>
    </source>
</reference>
<keyword evidence="1" id="KW-0479">Metal-binding</keyword>
<dbReference type="AlphaFoldDB" id="A0A2S7WF15"/>
<dbReference type="EMBL" id="MSCL01000001">
    <property type="protein sequence ID" value="PQJ75881.1"/>
    <property type="molecule type" value="Genomic_DNA"/>
</dbReference>
<feature type="binding site" evidence="1">
    <location>
        <position position="68"/>
    </location>
    <ligand>
        <name>a divalent metal cation</name>
        <dbReference type="ChEBI" id="CHEBI:60240"/>
        <label>1</label>
    </ligand>
</feature>
<sequence>MYFDIHTHSTLSSNQVFTIQNRYPTSDDFSRPFSIGLHPWFLKKETAEIELSLLEEKLQHSKCFALGECGLDKAIETNFDFQKAIFIKQIHLSEKYQKPIIIHCVRAFQEIIEIKKVQKPSQPWIIHGFQKDKQLAFTLIENGFLLSFGAAVLESTKVQEAISAISIDKIFIETDNSEVSIQEIYQKISNIKKVPLEKLKEQIHINFKYIFTS</sequence>
<dbReference type="RefSeq" id="WP_170039587.1">
    <property type="nucleotide sequence ID" value="NZ_CP150662.1"/>
</dbReference>
<evidence type="ECO:0000313" key="3">
    <source>
        <dbReference type="Proteomes" id="UP000237608"/>
    </source>
</evidence>
<dbReference type="Proteomes" id="UP000237608">
    <property type="component" value="Unassembled WGS sequence"/>
</dbReference>
<evidence type="ECO:0000256" key="1">
    <source>
        <dbReference type="PIRSR" id="PIRSR005902-1"/>
    </source>
</evidence>
<dbReference type="InterPro" id="IPR032466">
    <property type="entry name" value="Metal_Hydrolase"/>
</dbReference>
<dbReference type="GO" id="GO:0005829">
    <property type="term" value="C:cytosol"/>
    <property type="evidence" value="ECO:0007669"/>
    <property type="project" value="TreeGrafter"/>
</dbReference>
<accession>A0A2S7WF15</accession>
<name>A0A2S7WF15_9FLAO</name>
<feature type="binding site" evidence="1">
    <location>
        <position position="127"/>
    </location>
    <ligand>
        <name>a divalent metal cation</name>
        <dbReference type="ChEBI" id="CHEBI:60240"/>
        <label>2</label>
    </ligand>
</feature>
<comment type="caution">
    <text evidence="2">The sequence shown here is derived from an EMBL/GenBank/DDBJ whole genome shotgun (WGS) entry which is preliminary data.</text>
</comment>
<keyword evidence="3" id="KW-1185">Reference proteome</keyword>
<dbReference type="GO" id="GO:0016788">
    <property type="term" value="F:hydrolase activity, acting on ester bonds"/>
    <property type="evidence" value="ECO:0007669"/>
    <property type="project" value="InterPro"/>
</dbReference>
<evidence type="ECO:0008006" key="4">
    <source>
        <dbReference type="Google" id="ProtNLM"/>
    </source>
</evidence>
<organism evidence="2 3">
    <name type="scientific">Polaribacter gangjinensis</name>
    <dbReference type="NCBI Taxonomy" id="574710"/>
    <lineage>
        <taxon>Bacteria</taxon>
        <taxon>Pseudomonadati</taxon>
        <taxon>Bacteroidota</taxon>
        <taxon>Flavobacteriia</taxon>
        <taxon>Flavobacteriales</taxon>
        <taxon>Flavobacteriaceae</taxon>
    </lineage>
</organism>
<gene>
    <name evidence="2" type="ORF">BTO13_11895</name>
</gene>
<dbReference type="PIRSF" id="PIRSF005902">
    <property type="entry name" value="DNase_TatD"/>
    <property type="match status" value="1"/>
</dbReference>
<dbReference type="PANTHER" id="PTHR46124">
    <property type="entry name" value="D-AMINOACYL-TRNA DEACYLASE"/>
    <property type="match status" value="1"/>
</dbReference>
<proteinExistence type="predicted"/>
<dbReference type="Gene3D" id="3.20.20.140">
    <property type="entry name" value="Metal-dependent hydrolases"/>
    <property type="match status" value="1"/>
</dbReference>
<dbReference type="GO" id="GO:0046872">
    <property type="term" value="F:metal ion binding"/>
    <property type="evidence" value="ECO:0007669"/>
    <property type="project" value="UniProtKB-KW"/>
</dbReference>
<evidence type="ECO:0000313" key="2">
    <source>
        <dbReference type="EMBL" id="PQJ75881.1"/>
    </source>
</evidence>
<dbReference type="Pfam" id="PF01026">
    <property type="entry name" value="TatD_DNase"/>
    <property type="match status" value="1"/>
</dbReference>
<dbReference type="InterPro" id="IPR001130">
    <property type="entry name" value="TatD-like"/>
</dbReference>
<feature type="binding site" evidence="1">
    <location>
        <position position="103"/>
    </location>
    <ligand>
        <name>a divalent metal cation</name>
        <dbReference type="ChEBI" id="CHEBI:60240"/>
        <label>2</label>
    </ligand>
</feature>
<dbReference type="PANTHER" id="PTHR46124:SF3">
    <property type="entry name" value="HYDROLASE"/>
    <property type="match status" value="1"/>
</dbReference>
<dbReference type="SUPFAM" id="SSF51556">
    <property type="entry name" value="Metallo-dependent hydrolases"/>
    <property type="match status" value="1"/>
</dbReference>